<dbReference type="EMBL" id="HM622074">
    <property type="protein sequence ID" value="ADU56659.1"/>
    <property type="molecule type" value="Genomic_DNA"/>
</dbReference>
<keyword evidence="1" id="KW-0614">Plasmid</keyword>
<dbReference type="RefSeq" id="WP_013521189.1">
    <property type="nucleotide sequence ID" value="NC_014912.1"/>
</dbReference>
<proteinExistence type="predicted"/>
<accession>E9L6F0</accession>
<sequence length="120" mass="13472">MITKTLYGITDQPTNDDAVAVLEIVETGSINDEVIGETLQRCKEHDRYAAIHTGKDGDIKITILRAGITADVHLSEKEVQQAKKLDALMNPDGDLLTDWRAYKQAPLTEDGYRVVFWEKK</sequence>
<protein>
    <submittedName>
        <fullName evidence="1">Uncharacterized protein</fullName>
    </submittedName>
</protein>
<evidence type="ECO:0000313" key="1">
    <source>
        <dbReference type="EMBL" id="ADU56659.1"/>
    </source>
</evidence>
<geneLocation type="plasmid" evidence="1">
    <name>p1B146</name>
</geneLocation>
<name>E9L6F0_9CORY</name>
<organism evidence="1">
    <name type="scientific">Corynebacterium tuberculostearicum</name>
    <dbReference type="NCBI Taxonomy" id="38304"/>
    <lineage>
        <taxon>Bacteria</taxon>
        <taxon>Bacillati</taxon>
        <taxon>Actinomycetota</taxon>
        <taxon>Actinomycetes</taxon>
        <taxon>Mycobacteriales</taxon>
        <taxon>Corynebacteriaceae</taxon>
        <taxon>Corynebacterium</taxon>
    </lineage>
</organism>
<dbReference type="AlphaFoldDB" id="E9L6F0"/>
<reference evidence="1" key="1">
    <citation type="journal article" date="2011" name="J. Microbiol. Biotechnol.">
        <title>Characterization of novel plasmid p1B146 from Corynebacterium tuberculostearicum.</title>
        <authorList>
            <person name="Wieteska L."/>
            <person name="Szewczyk E.M."/>
            <person name="Szemraj J."/>
        </authorList>
    </citation>
    <scope>NUCLEOTIDE SEQUENCE</scope>
    <source>
        <strain evidence="1">B146</strain>
        <plasmid evidence="1">p1B146</plasmid>
    </source>
</reference>